<dbReference type="InterPro" id="IPR000198">
    <property type="entry name" value="RhoGAP_dom"/>
</dbReference>
<dbReference type="SUPFAM" id="SSF57863">
    <property type="entry name" value="ArfGap/RecO-like zinc finger"/>
    <property type="match status" value="1"/>
</dbReference>
<keyword evidence="4" id="KW-0597">Phosphoprotein</keyword>
<feature type="domain" description="Ras-associating" evidence="11">
    <location>
        <begin position="1145"/>
        <end position="1238"/>
    </location>
</feature>
<dbReference type="Proteomes" id="UP000565785">
    <property type="component" value="Unassembled WGS sequence"/>
</dbReference>
<keyword evidence="6" id="KW-0479">Metal-binding</keyword>
<dbReference type="InterPro" id="IPR037858">
    <property type="entry name" value="RhoGAP_ARAP"/>
</dbReference>
<dbReference type="PROSITE" id="PS50003">
    <property type="entry name" value="PH_DOMAIN"/>
    <property type="match status" value="4"/>
</dbReference>
<feature type="non-terminal residue" evidence="13">
    <location>
        <position position="1531"/>
    </location>
</feature>
<dbReference type="CDD" id="cd04385">
    <property type="entry name" value="RhoGAP_ARAP"/>
    <property type="match status" value="1"/>
</dbReference>
<dbReference type="GO" id="GO:0007165">
    <property type="term" value="P:signal transduction"/>
    <property type="evidence" value="ECO:0007669"/>
    <property type="project" value="InterPro"/>
</dbReference>
<keyword evidence="5" id="KW-0677">Repeat</keyword>
<dbReference type="InterPro" id="IPR052227">
    <property type="entry name" value="Arf-Rho-GAP_ANK-PH_domain"/>
</dbReference>
<dbReference type="InterPro" id="IPR013761">
    <property type="entry name" value="SAM/pointed_sf"/>
</dbReference>
<accession>A0A7L1NZA9</accession>
<dbReference type="CDD" id="cd13253">
    <property type="entry name" value="PH1_ARAP"/>
    <property type="match status" value="1"/>
</dbReference>
<dbReference type="Gene3D" id="3.10.20.90">
    <property type="entry name" value="Phosphatidylinositol 3-kinase Catalytic Subunit, Chain A, domain 1"/>
    <property type="match status" value="1"/>
</dbReference>
<feature type="domain" description="PH" evidence="8">
    <location>
        <begin position="1251"/>
        <end position="1353"/>
    </location>
</feature>
<feature type="non-terminal residue" evidence="13">
    <location>
        <position position="1"/>
    </location>
</feature>
<feature type="region of interest" description="Disordered" evidence="7">
    <location>
        <begin position="1464"/>
        <end position="1498"/>
    </location>
</feature>
<evidence type="ECO:0000313" key="13">
    <source>
        <dbReference type="EMBL" id="NXO04467.1"/>
    </source>
</evidence>
<evidence type="ECO:0000256" key="4">
    <source>
        <dbReference type="ARBA" id="ARBA00022553"/>
    </source>
</evidence>
<dbReference type="SUPFAM" id="SSF47769">
    <property type="entry name" value="SAM/Pointed domain"/>
    <property type="match status" value="1"/>
</dbReference>
<dbReference type="OrthoDB" id="29546at2759"/>
<feature type="domain" description="Arf-GAP" evidence="10">
    <location>
        <begin position="509"/>
        <end position="643"/>
    </location>
</feature>
<dbReference type="InterPro" id="IPR001164">
    <property type="entry name" value="ArfGAP_dom"/>
</dbReference>
<dbReference type="Gene3D" id="2.30.29.30">
    <property type="entry name" value="Pleckstrin-homology domain (PH domain)/Phosphotyrosine-binding domain (PTB)"/>
    <property type="match status" value="5"/>
</dbReference>
<dbReference type="PANTHER" id="PTHR45899:SF4">
    <property type="entry name" value="ARF-GAP WITH RHO-GAP DOMAIN, ANK REPEAT AND PH DOMAIN-CONTAINING PROTEIN 3"/>
    <property type="match status" value="1"/>
</dbReference>
<evidence type="ECO:0000313" key="14">
    <source>
        <dbReference type="Proteomes" id="UP000565785"/>
    </source>
</evidence>
<dbReference type="InterPro" id="IPR000159">
    <property type="entry name" value="RA_dom"/>
</dbReference>
<dbReference type="GO" id="GO:0005547">
    <property type="term" value="F:phosphatidylinositol-3,4,5-trisphosphate binding"/>
    <property type="evidence" value="ECO:0007669"/>
    <property type="project" value="InterPro"/>
</dbReference>
<dbReference type="SMART" id="SM00105">
    <property type="entry name" value="ArfGap"/>
    <property type="match status" value="1"/>
</dbReference>
<gene>
    <name evidence="13" type="primary">Arap3</name>
    <name evidence="13" type="ORF">RHICYA_R04104</name>
</gene>
<evidence type="ECO:0000259" key="10">
    <source>
        <dbReference type="PROSITE" id="PS50115"/>
    </source>
</evidence>
<dbReference type="PRINTS" id="PR00405">
    <property type="entry name" value="REVINTRACTNG"/>
</dbReference>
<feature type="region of interest" description="Disordered" evidence="7">
    <location>
        <begin position="129"/>
        <end position="152"/>
    </location>
</feature>
<dbReference type="Pfam" id="PF00788">
    <property type="entry name" value="RA"/>
    <property type="match status" value="1"/>
</dbReference>
<dbReference type="InterPro" id="IPR001849">
    <property type="entry name" value="PH_domain"/>
</dbReference>
<dbReference type="CDD" id="cd17228">
    <property type="entry name" value="RA_ARAP3"/>
    <property type="match status" value="1"/>
</dbReference>
<reference evidence="13 14" key="1">
    <citation type="submission" date="2019-09" db="EMBL/GenBank/DDBJ databases">
        <title>Bird 10,000 Genomes (B10K) Project - Family phase.</title>
        <authorList>
            <person name="Zhang G."/>
        </authorList>
    </citation>
    <scope>NUCLEOTIDE SEQUENCE [LARGE SCALE GENOMIC DNA]</scope>
    <source>
        <strain evidence="13">B10K-DU-002-35</strain>
        <tissue evidence="13">Muscle</tissue>
    </source>
</reference>
<organism evidence="13 14">
    <name type="scientific">Rhinopomastus cyanomelas</name>
    <name type="common">Common scimitarbill</name>
    <dbReference type="NCBI Taxonomy" id="113115"/>
    <lineage>
        <taxon>Eukaryota</taxon>
        <taxon>Metazoa</taxon>
        <taxon>Chordata</taxon>
        <taxon>Craniata</taxon>
        <taxon>Vertebrata</taxon>
        <taxon>Euteleostomi</taxon>
        <taxon>Archelosauria</taxon>
        <taxon>Archosauria</taxon>
        <taxon>Dinosauria</taxon>
        <taxon>Saurischia</taxon>
        <taxon>Theropoda</taxon>
        <taxon>Coelurosauria</taxon>
        <taxon>Aves</taxon>
        <taxon>Neognathae</taxon>
        <taxon>Neoaves</taxon>
        <taxon>Telluraves</taxon>
        <taxon>Coraciimorphae</taxon>
        <taxon>Bucerotiformes</taxon>
        <taxon>Rhinopomastidae</taxon>
        <taxon>Rhinopomastus</taxon>
    </lineage>
</organism>
<evidence type="ECO:0000259" key="9">
    <source>
        <dbReference type="PROSITE" id="PS50105"/>
    </source>
</evidence>
<evidence type="ECO:0000259" key="11">
    <source>
        <dbReference type="PROSITE" id="PS50200"/>
    </source>
</evidence>
<dbReference type="InterPro" id="IPR037278">
    <property type="entry name" value="ARFGAP/RecO"/>
</dbReference>
<evidence type="ECO:0000256" key="1">
    <source>
        <dbReference type="ARBA" id="ARBA00004496"/>
    </source>
</evidence>
<dbReference type="Pfam" id="PF01412">
    <property type="entry name" value="ArfGap"/>
    <property type="match status" value="1"/>
</dbReference>
<evidence type="ECO:0000259" key="12">
    <source>
        <dbReference type="PROSITE" id="PS50238"/>
    </source>
</evidence>
<dbReference type="InterPro" id="IPR001660">
    <property type="entry name" value="SAM"/>
</dbReference>
<dbReference type="Gene3D" id="1.10.555.10">
    <property type="entry name" value="Rho GTPase activation protein"/>
    <property type="match status" value="1"/>
</dbReference>
<dbReference type="EMBL" id="VXBP01010156">
    <property type="protein sequence ID" value="NXO04467.1"/>
    <property type="molecule type" value="Genomic_DNA"/>
</dbReference>
<dbReference type="SUPFAM" id="SSF54236">
    <property type="entry name" value="Ubiquitin-like"/>
    <property type="match status" value="1"/>
</dbReference>
<dbReference type="PROSITE" id="PS50200">
    <property type="entry name" value="RA"/>
    <property type="match status" value="1"/>
</dbReference>
<comment type="subcellular location">
    <subcellularLocation>
        <location evidence="1">Cytoplasm</location>
    </subcellularLocation>
</comment>
<evidence type="ECO:0000256" key="3">
    <source>
        <dbReference type="ARBA" id="ARBA00022490"/>
    </source>
</evidence>
<dbReference type="SUPFAM" id="SSF50729">
    <property type="entry name" value="PH domain-like"/>
    <property type="match status" value="5"/>
</dbReference>
<keyword evidence="3" id="KW-0963">Cytoplasm</keyword>
<dbReference type="InterPro" id="IPR029071">
    <property type="entry name" value="Ubiquitin-like_domsf"/>
</dbReference>
<dbReference type="PROSITE" id="PS50238">
    <property type="entry name" value="RHOGAP"/>
    <property type="match status" value="1"/>
</dbReference>
<comment type="caution">
    <text evidence="13">The sequence shown here is derived from an EMBL/GenBank/DDBJ whole genome shotgun (WGS) entry which is preliminary data.</text>
</comment>
<dbReference type="GO" id="GO:0005737">
    <property type="term" value="C:cytoplasm"/>
    <property type="evidence" value="ECO:0007669"/>
    <property type="project" value="UniProtKB-SubCell"/>
</dbReference>
<feature type="region of interest" description="Disordered" evidence="7">
    <location>
        <begin position="187"/>
        <end position="207"/>
    </location>
</feature>
<dbReference type="FunFam" id="1.10.220.150:FF:000006">
    <property type="entry name" value="arf-GAP with Rho-GAP domain, ANK repeat and PH domain-containing protein 3"/>
    <property type="match status" value="1"/>
</dbReference>
<dbReference type="Gene3D" id="1.10.220.150">
    <property type="entry name" value="Arf GTPase activating protein"/>
    <property type="match status" value="1"/>
</dbReference>
<feature type="domain" description="PH" evidence="8">
    <location>
        <begin position="833"/>
        <end position="931"/>
    </location>
</feature>
<keyword evidence="14" id="KW-1185">Reference proteome</keyword>
<proteinExistence type="predicted"/>
<dbReference type="SMART" id="SM00233">
    <property type="entry name" value="PH"/>
    <property type="match status" value="5"/>
</dbReference>
<evidence type="ECO:0000259" key="8">
    <source>
        <dbReference type="PROSITE" id="PS50003"/>
    </source>
</evidence>
<keyword evidence="6" id="KW-0862">Zinc</keyword>
<dbReference type="InterPro" id="IPR008936">
    <property type="entry name" value="Rho_GTPase_activation_prot"/>
</dbReference>
<feature type="domain" description="PH" evidence="8">
    <location>
        <begin position="423"/>
        <end position="512"/>
    </location>
</feature>
<feature type="domain" description="PH" evidence="8">
    <location>
        <begin position="315"/>
        <end position="407"/>
    </location>
</feature>
<dbReference type="SMART" id="SM00454">
    <property type="entry name" value="SAM"/>
    <property type="match status" value="1"/>
</dbReference>
<protein>
    <submittedName>
        <fullName evidence="13">ARAP3 protein</fullName>
    </submittedName>
</protein>
<dbReference type="SUPFAM" id="SSF48350">
    <property type="entry name" value="GTPase activation domain, GAP"/>
    <property type="match status" value="1"/>
</dbReference>
<dbReference type="SMART" id="SM00324">
    <property type="entry name" value="RhoGAP"/>
    <property type="match status" value="1"/>
</dbReference>
<name>A0A7L1NZA9_RHICY</name>
<evidence type="ECO:0000256" key="7">
    <source>
        <dbReference type="SAM" id="MobiDB-lite"/>
    </source>
</evidence>
<evidence type="ECO:0000256" key="5">
    <source>
        <dbReference type="ARBA" id="ARBA00022737"/>
    </source>
</evidence>
<dbReference type="Pfam" id="PF00620">
    <property type="entry name" value="RhoGAP"/>
    <property type="match status" value="1"/>
</dbReference>
<feature type="domain" description="SAM" evidence="9">
    <location>
        <begin position="10"/>
        <end position="70"/>
    </location>
</feature>
<dbReference type="Pfam" id="PF07647">
    <property type="entry name" value="SAM_2"/>
    <property type="match status" value="1"/>
</dbReference>
<evidence type="ECO:0000256" key="6">
    <source>
        <dbReference type="PROSITE-ProRule" id="PRU00288"/>
    </source>
</evidence>
<dbReference type="InterPro" id="IPR038508">
    <property type="entry name" value="ArfGAP_dom_sf"/>
</dbReference>
<evidence type="ECO:0000256" key="2">
    <source>
        <dbReference type="ARBA" id="ARBA00022468"/>
    </source>
</evidence>
<dbReference type="PROSITE" id="PS50105">
    <property type="entry name" value="SAM_DOMAIN"/>
    <property type="match status" value="1"/>
</dbReference>
<dbReference type="GO" id="GO:0005096">
    <property type="term" value="F:GTPase activator activity"/>
    <property type="evidence" value="ECO:0007669"/>
    <property type="project" value="UniProtKB-KW"/>
</dbReference>
<sequence length="1531" mass="172682">MSSPCAPDLDIADWLATIHLERYQDVFKQNGYHAARDTTSLDNDHLQQIGITATGHRKRILNLVQQTRMLSQSQLGPTAEDTHIRTVEVLDATQEGKDAMKAEPGGAADTFRTKQCISVPAQALPLEKDPAHPLAKPVPKPRTVFPRSKPEQGLVPVPLARTTVPAHSPGSNKVSAAFVVLEGFVPGESSTDLESPEPRPAPPAGRDHLLFAAGAGLCLESGFCMPVGHRTTLRTAERSPISNRTSSECSQGEETRSQLIERIIQNDTEGYSTVEAPQDEGTPFSLPAHLYTDEVLDDLTISPYASFTSLSEHRPTMLSGWLDKLSPQGNYVFQRRYVRFDGKNLMYFSSEKEPYSKGVIPLSVIEMARSTKDNKFQVFTSHRIFVFRAENEAQRNEWCSTLQKKVMDQHLVGSRPRPANTAHCQKSGTLELKGQKSKVFAALSLPEMWLYKSEQFFKMGIGICFIEMRGSTIREAKNRSFELITPSKIFSFVAESERDKREWMEALQEAIAEMLYDYEVAEKIWSNKANKYCADCCAPSPDWASINLCVVICKQCAGQHRSLGSNISKVQSLKLDTSVWSNEIVQLFIVLGNDRANRFWAARLPAAEALFPDASAEQRRDFIYHKYREGRYRLPHPHYGTQEELLQALCTAVAGPALLKTILKFFSSAEADSAACEVVPGADFWWAPESKRDRNHSGLEGVYNEITQPVKHSGYLYRATALPKLPGTKKSKEDFQRTWCSLERALLFFETEKCTEPMGHIASGDLISMGVSRTQTLTSPGPTERFRFTLELFLTGEKVQQLGTDGPDTLQAWASAIGKWFTPVSCHCLLGYEFQRVGQLRYKCMLNPERWQQAFFILQKAHLFICPTEDDGAEDSINLRRLQELSLVPPAESPEKKELLILVEMGRTFYLQGLSRADSAAWYSDIQASAGGRGNALRDQQLSRGDIPIIVDSCIAFITQYGLRHEGIYRKNGAKSRIKVLMEEFRRDARNVKLRISDNFIEDVTDVLKRFFRELEDPVFTLELHPQWKEAAEIASKPQRLEQYKELIHRLPRLNYKTLAALIGHLYRVQKCADLNQMSTKNLSLLFAPSLFQTDGKGEHEVRVMEDLIDNYVSIFNIDEDQVSQMDLENSLITTWKDTQLSQAGDLIIEVYLEQKLPECCVTLKVSPTMTAEELTNQVLEMRNVAASLDIWLTFEALENGELERPLHPKEKVLEQALQWCKLPEPSAAYLLVRKVPIGEGSCLFTGAKRETPKCGLLKCREEPPKLLGNKFQERYFVIKDRRLLLLKEKRSAKPEREWPLETAKIYMGIRKKLKPPAQWGFTLTLDKQQLYLVCSGQAELWDWTTSILKAQHDSLQPVIMRRHSSSDLAKQKFGTMPLVPLHGDSTDVTMLSANQTLRRLHTRRTLSMFFPMKMHQDSLEEQQEKEVDTDPVYEEVGNFPELAALDLGRGLLEDLSDITTMTTDMSKKPAPCPEQPPATALRSSLPASPAQKVAGPSVTKALKKNVQPSSPINDKLIQELSNVILRKTEG</sequence>
<dbReference type="PROSITE" id="PS50115">
    <property type="entry name" value="ARFGAP"/>
    <property type="match status" value="1"/>
</dbReference>
<dbReference type="Pfam" id="PF00169">
    <property type="entry name" value="PH"/>
    <property type="match status" value="2"/>
</dbReference>
<feature type="domain" description="Rho-GAP" evidence="12">
    <location>
        <begin position="935"/>
        <end position="1116"/>
    </location>
</feature>
<keyword evidence="2" id="KW-0343">GTPase activation</keyword>
<dbReference type="InterPro" id="IPR011993">
    <property type="entry name" value="PH-like_dom_sf"/>
</dbReference>
<dbReference type="GO" id="GO:0008270">
    <property type="term" value="F:zinc ion binding"/>
    <property type="evidence" value="ECO:0007669"/>
    <property type="project" value="UniProtKB-KW"/>
</dbReference>
<dbReference type="Gene3D" id="1.10.150.50">
    <property type="entry name" value="Transcription Factor, Ets-1"/>
    <property type="match status" value="1"/>
</dbReference>
<keyword evidence="6" id="KW-0863">Zinc-finger</keyword>
<dbReference type="PANTHER" id="PTHR45899">
    <property type="entry name" value="RHO GTPASE ACTIVATING PROTEIN AT 15B, ISOFORM C"/>
    <property type="match status" value="1"/>
</dbReference>